<evidence type="ECO:0000256" key="1">
    <source>
        <dbReference type="SAM" id="MobiDB-lite"/>
    </source>
</evidence>
<feature type="compositionally biased region" description="Basic and acidic residues" evidence="1">
    <location>
        <begin position="75"/>
        <end position="92"/>
    </location>
</feature>
<protein>
    <submittedName>
        <fullName evidence="2">Uncharacterized protein</fullName>
    </submittedName>
</protein>
<comment type="caution">
    <text evidence="2">The sequence shown here is derived from an EMBL/GenBank/DDBJ whole genome shotgun (WGS) entry which is preliminary data.</text>
</comment>
<dbReference type="Proteomes" id="UP000887013">
    <property type="component" value="Unassembled WGS sequence"/>
</dbReference>
<feature type="region of interest" description="Disordered" evidence="1">
    <location>
        <begin position="75"/>
        <end position="150"/>
    </location>
</feature>
<sequence length="150" mass="17711">MIPKITSERWRDGIYSIVDGRSKKIHEKYIYEHDLLNEDEELEFFASKHLFNLRMAYAREDRMLILKKFKEFEESMEKQRKEREKNKTDKSVFQEPSAPHLAEKNVTETSRESSISKDAPKRLHSGSSVSESESIRQNVTRTSSRTSPRD</sequence>
<feature type="compositionally biased region" description="Polar residues" evidence="1">
    <location>
        <begin position="135"/>
        <end position="150"/>
    </location>
</feature>
<gene>
    <name evidence="2" type="ORF">NPIL_407601</name>
</gene>
<proteinExistence type="predicted"/>
<accession>A0A8X6TYT7</accession>
<name>A0A8X6TYT7_NEPPI</name>
<evidence type="ECO:0000313" key="2">
    <source>
        <dbReference type="EMBL" id="GFT61658.1"/>
    </source>
</evidence>
<reference evidence="2" key="1">
    <citation type="submission" date="2020-08" db="EMBL/GenBank/DDBJ databases">
        <title>Multicomponent nature underlies the extraordinary mechanical properties of spider dragline silk.</title>
        <authorList>
            <person name="Kono N."/>
            <person name="Nakamura H."/>
            <person name="Mori M."/>
            <person name="Yoshida Y."/>
            <person name="Ohtoshi R."/>
            <person name="Malay A.D."/>
            <person name="Moran D.A.P."/>
            <person name="Tomita M."/>
            <person name="Numata K."/>
            <person name="Arakawa K."/>
        </authorList>
    </citation>
    <scope>NUCLEOTIDE SEQUENCE</scope>
</reference>
<dbReference type="AlphaFoldDB" id="A0A8X6TYT7"/>
<keyword evidence="3" id="KW-1185">Reference proteome</keyword>
<organism evidence="2 3">
    <name type="scientific">Nephila pilipes</name>
    <name type="common">Giant wood spider</name>
    <name type="synonym">Nephila maculata</name>
    <dbReference type="NCBI Taxonomy" id="299642"/>
    <lineage>
        <taxon>Eukaryota</taxon>
        <taxon>Metazoa</taxon>
        <taxon>Ecdysozoa</taxon>
        <taxon>Arthropoda</taxon>
        <taxon>Chelicerata</taxon>
        <taxon>Arachnida</taxon>
        <taxon>Araneae</taxon>
        <taxon>Araneomorphae</taxon>
        <taxon>Entelegynae</taxon>
        <taxon>Araneoidea</taxon>
        <taxon>Nephilidae</taxon>
        <taxon>Nephila</taxon>
    </lineage>
</organism>
<evidence type="ECO:0000313" key="3">
    <source>
        <dbReference type="Proteomes" id="UP000887013"/>
    </source>
</evidence>
<dbReference type="EMBL" id="BMAW01067850">
    <property type="protein sequence ID" value="GFT61658.1"/>
    <property type="molecule type" value="Genomic_DNA"/>
</dbReference>
<feature type="compositionally biased region" description="Basic and acidic residues" evidence="1">
    <location>
        <begin position="101"/>
        <end position="121"/>
    </location>
</feature>